<evidence type="ECO:0000313" key="4">
    <source>
        <dbReference type="Proteomes" id="UP000325787"/>
    </source>
</evidence>
<dbReference type="InterPro" id="IPR031329">
    <property type="entry name" value="NEUT/ALK_ceramidase_N"/>
</dbReference>
<dbReference type="KEGG" id="ssyi:EKG83_22960"/>
<feature type="domain" description="Neutral/alkaline non-lysosomal ceramidase N-terminal" evidence="2">
    <location>
        <begin position="3"/>
        <end position="47"/>
    </location>
</feature>
<dbReference type="Pfam" id="PF04734">
    <property type="entry name" value="Ceramidase_alk"/>
    <property type="match status" value="1"/>
</dbReference>
<dbReference type="Proteomes" id="UP000325787">
    <property type="component" value="Chromosome"/>
</dbReference>
<sequence>MLGRGTPANAGANRSRTAFEHNPAADKARFPGAVDPAVTVLRCRRGTARTRSRRAREVFAGPQAAVAGGVDHRMRSVDVGPAPPGFTEGVRSPWKALFEPLDVEVPRSPTRVRGPA</sequence>
<dbReference type="OrthoDB" id="6899210at2"/>
<organism evidence="3 4">
    <name type="scientific">Saccharothrix syringae</name>
    <name type="common">Nocardiopsis syringae</name>
    <dbReference type="NCBI Taxonomy" id="103733"/>
    <lineage>
        <taxon>Bacteria</taxon>
        <taxon>Bacillati</taxon>
        <taxon>Actinomycetota</taxon>
        <taxon>Actinomycetes</taxon>
        <taxon>Pseudonocardiales</taxon>
        <taxon>Pseudonocardiaceae</taxon>
        <taxon>Saccharothrix</taxon>
    </lineage>
</organism>
<name>A0A5Q0H1X6_SACSY</name>
<evidence type="ECO:0000256" key="1">
    <source>
        <dbReference type="SAM" id="MobiDB-lite"/>
    </source>
</evidence>
<feature type="region of interest" description="Disordered" evidence="1">
    <location>
        <begin position="1"/>
        <end position="27"/>
    </location>
</feature>
<dbReference type="AlphaFoldDB" id="A0A5Q0H1X6"/>
<feature type="compositionally biased region" description="Basic and acidic residues" evidence="1">
    <location>
        <begin position="17"/>
        <end position="27"/>
    </location>
</feature>
<protein>
    <recommendedName>
        <fullName evidence="2">Neutral/alkaline non-lysosomal ceramidase N-terminal domain-containing protein</fullName>
    </recommendedName>
</protein>
<evidence type="ECO:0000313" key="3">
    <source>
        <dbReference type="EMBL" id="QFZ19905.1"/>
    </source>
</evidence>
<dbReference type="EMBL" id="CP034550">
    <property type="protein sequence ID" value="QFZ19905.1"/>
    <property type="molecule type" value="Genomic_DNA"/>
</dbReference>
<evidence type="ECO:0000259" key="2">
    <source>
        <dbReference type="Pfam" id="PF04734"/>
    </source>
</evidence>
<keyword evidence="4" id="KW-1185">Reference proteome</keyword>
<proteinExistence type="predicted"/>
<accession>A0A5Q0H1X6</accession>
<reference evidence="4" key="1">
    <citation type="journal article" date="2021" name="Curr. Microbiol.">
        <title>Complete genome of nocamycin-producing strain Saccharothrix syringae NRRL B-16468 reveals the biosynthetic potential for secondary metabolites.</title>
        <authorList>
            <person name="Mo X."/>
            <person name="Yang S."/>
        </authorList>
    </citation>
    <scope>NUCLEOTIDE SEQUENCE [LARGE SCALE GENOMIC DNA]</scope>
    <source>
        <strain evidence="4">ATCC 51364 / DSM 43886 / JCM 6844 / KCTC 9398 / NBRC 14523 / NRRL B-16468 / INA 2240</strain>
    </source>
</reference>
<gene>
    <name evidence="3" type="ORF">EKG83_22960</name>
</gene>